<dbReference type="EMBL" id="OP429139">
    <property type="protein sequence ID" value="WEG71370.1"/>
    <property type="molecule type" value="Genomic_DNA"/>
</dbReference>
<dbReference type="EMBL" id="OP429141">
    <property type="protein sequence ID" value="WEG71649.1"/>
    <property type="molecule type" value="Genomic_DNA"/>
</dbReference>
<evidence type="ECO:0000313" key="4">
    <source>
        <dbReference type="EMBL" id="WEG69420.1"/>
    </source>
</evidence>
<dbReference type="EMBL" id="OP429127">
    <property type="protein sequence ID" value="WEG69696.1"/>
    <property type="molecule type" value="Genomic_DNA"/>
</dbReference>
<keyword evidence="1" id="KW-0812">Transmembrane</keyword>
<evidence type="ECO:0000313" key="2">
    <source>
        <dbReference type="EMBL" id="WEG69143.1"/>
    </source>
</evidence>
<dbReference type="Gene3D" id="2.60.40.2920">
    <property type="match status" value="1"/>
</dbReference>
<gene>
    <name evidence="2" type="primary">a155</name>
</gene>
<evidence type="ECO:0000256" key="1">
    <source>
        <dbReference type="SAM" id="Phobius"/>
    </source>
</evidence>
<dbReference type="EMBL" id="OP429125">
    <property type="protein sequence ID" value="WEG69420.1"/>
    <property type="molecule type" value="Genomic_DNA"/>
</dbReference>
<evidence type="ECO:0000313" key="5">
    <source>
        <dbReference type="EMBL" id="WEG69696.1"/>
    </source>
</evidence>
<sequence>MRAFLILYSILGSVNGNYAASARDMSRTDLCNPISLLFSNSYKPPNLFTHAVSFDFSFSVLNFSGGEMSYWDPARKNFSLEHELFLQQQGTLSTIQRRINAEETNIDYMCNLGLRSPCTFFLETDGIVIAKGNASWKSYEMPDGKHLNITPFQHSLLYLQKHAIQLQTQWQDTCKRLVGADTSTNLNYTFEYYTKSKQIFCEFNATLPITYMVKLICYGCVPITAWPKMEPNLITYIARNVTPSGPTLGTMCTITSPTGWTVSLSEYKQISKTTPSPTTVFRVTFIDTTFDEANQALDFDDPHANLRSGLIGSAVVLLVLLAAVLVAFRRLLGIVWLDTCVEQVRTTLRSLPGYLPPRSTNVSTVED</sequence>
<reference evidence="2" key="1">
    <citation type="submission" date="2022-09" db="EMBL/GenBank/DDBJ databases">
        <authorList>
            <person name="Vucak M."/>
            <person name="Davison A.J."/>
        </authorList>
    </citation>
    <scope>NUCLEOTIDE SEQUENCE</scope>
    <source>
        <strain evidence="2">Mnat18</strain>
        <strain evidence="3">Mnat19</strain>
        <strain evidence="6">Mnat2</strain>
        <strain evidence="4">Mnat29</strain>
        <strain evidence="5">Mnat33</strain>
    </source>
</reference>
<feature type="transmembrane region" description="Helical" evidence="1">
    <location>
        <begin position="309"/>
        <end position="328"/>
    </location>
</feature>
<keyword evidence="1" id="KW-1133">Transmembrane helix</keyword>
<proteinExistence type="predicted"/>
<evidence type="ECO:0000313" key="6">
    <source>
        <dbReference type="EMBL" id="WEG71370.1"/>
    </source>
</evidence>
<protein>
    <submittedName>
        <fullName evidence="2">Membrane protein a155</fullName>
    </submittedName>
</protein>
<organism evidence="2">
    <name type="scientific">Mastomys natalensis cytomegalovirus 2</name>
    <dbReference type="NCBI Taxonomy" id="2973540"/>
    <lineage>
        <taxon>Viruses</taxon>
        <taxon>Duplodnaviria</taxon>
        <taxon>Heunggongvirae</taxon>
        <taxon>Peploviricota</taxon>
        <taxon>Herviviricetes</taxon>
        <taxon>Herpesvirales</taxon>
        <taxon>Orthoherpesviridae</taxon>
        <taxon>Betaherpesvirinae</taxon>
        <taxon>Muromegalovirus</taxon>
    </lineage>
</organism>
<evidence type="ECO:0000313" key="3">
    <source>
        <dbReference type="EMBL" id="WEG69281.1"/>
    </source>
</evidence>
<name>A0A9Y1ILJ5_9BETA</name>
<accession>A0A9Y1ILJ5</accession>
<dbReference type="EMBL" id="OP429124">
    <property type="protein sequence ID" value="WEG69281.1"/>
    <property type="molecule type" value="Genomic_DNA"/>
</dbReference>
<reference evidence="2" key="2">
    <citation type="submission" date="2023-06" db="EMBL/GenBank/DDBJ databases">
        <title>Isolation and genome sequencing of cytomegaloviruses from Natal multimammate mice (Mastomys natalensis).</title>
        <authorList>
            <person name="Jarvis M.A."/>
            <person name="Davison A.J."/>
        </authorList>
    </citation>
    <scope>NUCLEOTIDE SEQUENCE</scope>
    <source>
        <strain evidence="2">Mnat18</strain>
        <strain evidence="3">Mnat19</strain>
        <strain evidence="6">Mnat2</strain>
        <strain evidence="4">Mnat29</strain>
        <strain evidence="5">Mnat33</strain>
    </source>
</reference>
<dbReference type="Gene3D" id="3.30.500.30">
    <property type="match status" value="1"/>
</dbReference>
<dbReference type="EMBL" id="OP429123">
    <property type="protein sequence ID" value="WEG69143.1"/>
    <property type="molecule type" value="Genomic_DNA"/>
</dbReference>
<keyword evidence="1" id="KW-0472">Membrane</keyword>